<dbReference type="AlphaFoldDB" id="A0A370TDT0"/>
<feature type="region of interest" description="Disordered" evidence="1">
    <location>
        <begin position="1"/>
        <end position="126"/>
    </location>
</feature>
<reference evidence="2 3" key="1">
    <citation type="journal article" date="2018" name="IMA Fungus">
        <title>IMA Genome-F 9: Draft genome sequence of Annulohypoxylon stygium, Aspergillus mulundensis, Berkeleyomyces basicola (syn. Thielaviopsis basicola), Ceratocystis smalleyi, two Cercospora beticola strains, Coleophoma cylindrospora, Fusarium fracticaudum, Phialophora cf. hyalina, and Morchella septimelata.</title>
        <authorList>
            <person name="Wingfield B.D."/>
            <person name="Bills G.F."/>
            <person name="Dong Y."/>
            <person name="Huang W."/>
            <person name="Nel W.J."/>
            <person name="Swalarsk-Parry B.S."/>
            <person name="Vaghefi N."/>
            <person name="Wilken P.M."/>
            <person name="An Z."/>
            <person name="de Beer Z.W."/>
            <person name="De Vos L."/>
            <person name="Chen L."/>
            <person name="Duong T.A."/>
            <person name="Gao Y."/>
            <person name="Hammerbacher A."/>
            <person name="Kikkert J.R."/>
            <person name="Li Y."/>
            <person name="Li H."/>
            <person name="Li K."/>
            <person name="Li Q."/>
            <person name="Liu X."/>
            <person name="Ma X."/>
            <person name="Naidoo K."/>
            <person name="Pethybridge S.J."/>
            <person name="Sun J."/>
            <person name="Steenkamp E.T."/>
            <person name="van der Nest M.A."/>
            <person name="van Wyk S."/>
            <person name="Wingfield M.J."/>
            <person name="Xiong C."/>
            <person name="Yue Q."/>
            <person name="Zhang X."/>
        </authorList>
    </citation>
    <scope>NUCLEOTIDE SEQUENCE [LARGE SCALE GENOMIC DNA]</scope>
    <source>
        <strain evidence="2 3">BP 5553</strain>
    </source>
</reference>
<dbReference type="GeneID" id="43601928"/>
<dbReference type="Proteomes" id="UP000254866">
    <property type="component" value="Unassembled WGS sequence"/>
</dbReference>
<comment type="caution">
    <text evidence="2">The sequence shown here is derived from an EMBL/GenBank/DDBJ whole genome shotgun (WGS) entry which is preliminary data.</text>
</comment>
<evidence type="ECO:0000313" key="3">
    <source>
        <dbReference type="Proteomes" id="UP000254866"/>
    </source>
</evidence>
<keyword evidence="3" id="KW-1185">Reference proteome</keyword>
<evidence type="ECO:0008006" key="4">
    <source>
        <dbReference type="Google" id="ProtNLM"/>
    </source>
</evidence>
<dbReference type="OrthoDB" id="2328572at2759"/>
<accession>A0A370TDT0</accession>
<organism evidence="2 3">
    <name type="scientific">Venustampulla echinocandica</name>
    <dbReference type="NCBI Taxonomy" id="2656787"/>
    <lineage>
        <taxon>Eukaryota</taxon>
        <taxon>Fungi</taxon>
        <taxon>Dikarya</taxon>
        <taxon>Ascomycota</taxon>
        <taxon>Pezizomycotina</taxon>
        <taxon>Leotiomycetes</taxon>
        <taxon>Helotiales</taxon>
        <taxon>Pleuroascaceae</taxon>
        <taxon>Venustampulla</taxon>
    </lineage>
</organism>
<feature type="compositionally biased region" description="Basic and acidic residues" evidence="1">
    <location>
        <begin position="24"/>
        <end position="38"/>
    </location>
</feature>
<dbReference type="RefSeq" id="XP_031866345.1">
    <property type="nucleotide sequence ID" value="XM_032017702.1"/>
</dbReference>
<evidence type="ECO:0000313" key="2">
    <source>
        <dbReference type="EMBL" id="RDL32623.1"/>
    </source>
</evidence>
<dbReference type="EMBL" id="NPIC01000010">
    <property type="protein sequence ID" value="RDL32623.1"/>
    <property type="molecule type" value="Genomic_DNA"/>
</dbReference>
<gene>
    <name evidence="2" type="ORF">BP5553_09079</name>
</gene>
<evidence type="ECO:0000256" key="1">
    <source>
        <dbReference type="SAM" id="MobiDB-lite"/>
    </source>
</evidence>
<name>A0A370TDT0_9HELO</name>
<sequence>MPCVYGISRRSGKRSAESYQAMKKSAELDTHANDREMAFLDGSLTMDPADLTRSSSSSSSSVRMDMLRAAHVTDSGLRTPPGASGASGASDPLDMDFLNSPASMETGDSESTMDSAGLDQYPSSPEDPCPDLPDYLKQQLKDWAFDNMFLPNLLPTPQISPRGSLCPSMFEKSELHIPNTMHPYDFSVPHEVETPQCFKPGSIYSTSPVSEPEFEFNHDQDFSDGLVPSIETDSYFDRQPAAPSHTTDTSPGSSSYSSRATDHQASAAEACRCNETIITHLSLLPEHHENRSYEMELAELQESLKLGSDVLNCVCAGKDDSMTLSMSLLVSQIVSVLERLCRRAREEEQNDGTPSTRGKTHFDAERFSLGMYQIAKEDEKRLKQEMLGLQIKKVELLIMCSREMVKGLMGQRQQSRRQPDTQALVSEKLFNYLAEHVRNVRAEWDPRNSES</sequence>
<protein>
    <recommendedName>
        <fullName evidence="4">Aflatoxin regulatory protein domain-containing protein</fullName>
    </recommendedName>
</protein>
<proteinExistence type="predicted"/>
<feature type="compositionally biased region" description="Low complexity" evidence="1">
    <location>
        <begin position="246"/>
        <end position="259"/>
    </location>
</feature>
<feature type="region of interest" description="Disordered" evidence="1">
    <location>
        <begin position="236"/>
        <end position="261"/>
    </location>
</feature>